<evidence type="ECO:0000313" key="1">
    <source>
        <dbReference type="EMBL" id="SQA00032.1"/>
    </source>
</evidence>
<organism evidence="1 2">
    <name type="scientific">Staphylococcus aureus</name>
    <dbReference type="NCBI Taxonomy" id="1280"/>
    <lineage>
        <taxon>Bacteria</taxon>
        <taxon>Bacillati</taxon>
        <taxon>Bacillota</taxon>
        <taxon>Bacilli</taxon>
        <taxon>Bacillales</taxon>
        <taxon>Staphylococcaceae</taxon>
        <taxon>Staphylococcus</taxon>
    </lineage>
</organism>
<dbReference type="AlphaFoldDB" id="A0A2X2L3M8"/>
<gene>
    <name evidence="1" type="ORF">NCTC7878_03185</name>
</gene>
<proteinExistence type="predicted"/>
<accession>A0A2X2L3M8</accession>
<dbReference type="EMBL" id="UAUX01000015">
    <property type="protein sequence ID" value="SQA00032.1"/>
    <property type="molecule type" value="Genomic_DNA"/>
</dbReference>
<dbReference type="Proteomes" id="UP000249913">
    <property type="component" value="Unassembled WGS sequence"/>
</dbReference>
<sequence>MNLKAPYAGLRDNLLLTKTGEVWAYYRVRSESISTANYDAKEESKKRMRYF</sequence>
<name>A0A2X2L3M8_STAAU</name>
<protein>
    <submittedName>
        <fullName evidence="1">NTPase</fullName>
    </submittedName>
</protein>
<reference evidence="1 2" key="1">
    <citation type="submission" date="2018-06" db="EMBL/GenBank/DDBJ databases">
        <authorList>
            <consortium name="Pathogen Informatics"/>
            <person name="Doyle S."/>
        </authorList>
    </citation>
    <scope>NUCLEOTIDE SEQUENCE [LARGE SCALE GENOMIC DNA]</scope>
    <source>
        <strain evidence="1 2">NCTC7878</strain>
    </source>
</reference>
<evidence type="ECO:0000313" key="2">
    <source>
        <dbReference type="Proteomes" id="UP000249913"/>
    </source>
</evidence>